<sequence>MRDWRRKISHFLSHTSIIAGKPLLTLGADHKVRFLVRLFSNMINSVQSDFSVMPRCNGDEIGLFEILDKLILSTGSDSGGGDGNHQQCLAVYHHREVKCRILVVSD</sequence>
<dbReference type="EMBL" id="BK032876">
    <property type="protein sequence ID" value="DAF65234.1"/>
    <property type="molecule type" value="Genomic_DNA"/>
</dbReference>
<organism evidence="1">
    <name type="scientific">Myoviridae sp. ctCXW4</name>
    <dbReference type="NCBI Taxonomy" id="2827669"/>
    <lineage>
        <taxon>Viruses</taxon>
        <taxon>Duplodnaviria</taxon>
        <taxon>Heunggongvirae</taxon>
        <taxon>Uroviricota</taxon>
        <taxon>Caudoviricetes</taxon>
    </lineage>
</organism>
<evidence type="ECO:0000313" key="1">
    <source>
        <dbReference type="EMBL" id="DAF65234.1"/>
    </source>
</evidence>
<proteinExistence type="predicted"/>
<protein>
    <submittedName>
        <fullName evidence="1">Uncharacterized protein</fullName>
    </submittedName>
</protein>
<reference evidence="1" key="1">
    <citation type="journal article" date="2021" name="Proc. Natl. Acad. Sci. U.S.A.">
        <title>A Catalog of Tens of Thousands of Viruses from Human Metagenomes Reveals Hidden Associations with Chronic Diseases.</title>
        <authorList>
            <person name="Tisza M.J."/>
            <person name="Buck C.B."/>
        </authorList>
    </citation>
    <scope>NUCLEOTIDE SEQUENCE</scope>
    <source>
        <strain evidence="1">CtCXW4</strain>
    </source>
</reference>
<name>A0A8S5TQ13_9CAUD</name>
<accession>A0A8S5TQ13</accession>